<dbReference type="Proteomes" id="UP001597526">
    <property type="component" value="Unassembled WGS sequence"/>
</dbReference>
<dbReference type="EMBL" id="JBHULB010000083">
    <property type="protein sequence ID" value="MFD2589082.1"/>
    <property type="molecule type" value="Genomic_DNA"/>
</dbReference>
<proteinExistence type="predicted"/>
<gene>
    <name evidence="1" type="ORF">ACFSQJ_19310</name>
</gene>
<accession>A0ABW5N0S7</accession>
<name>A0ABW5N0S7_9FLAO</name>
<protein>
    <recommendedName>
        <fullName evidence="3">SnoaL-like domain-containing protein</fullName>
    </recommendedName>
</protein>
<sequence>MELIKLKFKPELSTAEESQGIVDSFIQSCVNLNTTILEPILEEDCVYDDREKYEFLAFLKAQFDSAKKIGLRKMIVKQGRCTLCISGHISYEFYGQANRPRFAYVIELENRRVKNIFNCNASSGWFK</sequence>
<organism evidence="1 2">
    <name type="scientific">Croceitalea marina</name>
    <dbReference type="NCBI Taxonomy" id="1775166"/>
    <lineage>
        <taxon>Bacteria</taxon>
        <taxon>Pseudomonadati</taxon>
        <taxon>Bacteroidota</taxon>
        <taxon>Flavobacteriia</taxon>
        <taxon>Flavobacteriales</taxon>
        <taxon>Flavobacteriaceae</taxon>
        <taxon>Croceitalea</taxon>
    </lineage>
</organism>
<evidence type="ECO:0008006" key="3">
    <source>
        <dbReference type="Google" id="ProtNLM"/>
    </source>
</evidence>
<dbReference type="RefSeq" id="WP_377768558.1">
    <property type="nucleotide sequence ID" value="NZ_JBHULB010000083.1"/>
</dbReference>
<comment type="caution">
    <text evidence="1">The sequence shown here is derived from an EMBL/GenBank/DDBJ whole genome shotgun (WGS) entry which is preliminary data.</text>
</comment>
<evidence type="ECO:0000313" key="2">
    <source>
        <dbReference type="Proteomes" id="UP001597526"/>
    </source>
</evidence>
<keyword evidence="2" id="KW-1185">Reference proteome</keyword>
<evidence type="ECO:0000313" key="1">
    <source>
        <dbReference type="EMBL" id="MFD2589082.1"/>
    </source>
</evidence>
<reference evidence="2" key="1">
    <citation type="journal article" date="2019" name="Int. J. Syst. Evol. Microbiol.">
        <title>The Global Catalogue of Microorganisms (GCM) 10K type strain sequencing project: providing services to taxonomists for standard genome sequencing and annotation.</title>
        <authorList>
            <consortium name="The Broad Institute Genomics Platform"/>
            <consortium name="The Broad Institute Genome Sequencing Center for Infectious Disease"/>
            <person name="Wu L."/>
            <person name="Ma J."/>
        </authorList>
    </citation>
    <scope>NUCLEOTIDE SEQUENCE [LARGE SCALE GENOMIC DNA]</scope>
    <source>
        <strain evidence="2">KCTC 52368</strain>
    </source>
</reference>